<dbReference type="Gene3D" id="1.10.150.630">
    <property type="match status" value="1"/>
</dbReference>
<dbReference type="EMBL" id="CP074352">
    <property type="protein sequence ID" value="UYU33685.1"/>
    <property type="molecule type" value="Genomic_DNA"/>
</dbReference>
<feature type="domain" description="Hypersensitivity response secretion-like HrpJ" evidence="1">
    <location>
        <begin position="54"/>
        <end position="220"/>
    </location>
</feature>
<protein>
    <submittedName>
        <fullName evidence="2">Type III secretion system gatekeeper subunit SctW</fullName>
    </submittedName>
</protein>
<dbReference type="Proteomes" id="UP001156318">
    <property type="component" value="Chromosome"/>
</dbReference>
<evidence type="ECO:0000259" key="1">
    <source>
        <dbReference type="Pfam" id="PF07201"/>
    </source>
</evidence>
<reference evidence="2 3" key="1">
    <citation type="submission" date="2021-05" db="EMBL/GenBank/DDBJ databases">
        <title>Isolation, identification, and the growth promoting effects of Pantoea dispersa strain YSD J2 from the aboveground leaves of Cyperus esculentus L.Var. Sativus.</title>
        <authorList>
            <person name="Wang S."/>
            <person name="Tang X.M."/>
            <person name="Huang Y.N."/>
        </authorList>
    </citation>
    <scope>NUCLEOTIDE SEQUENCE [LARGE SCALE GENOMIC DNA]</scope>
    <source>
        <strain evidence="3">YSD YN2</strain>
    </source>
</reference>
<evidence type="ECO:0000313" key="2">
    <source>
        <dbReference type="EMBL" id="UYU33685.1"/>
    </source>
</evidence>
<dbReference type="NCBIfam" id="TIGR02511">
    <property type="entry name" value="type_III_tyeA"/>
    <property type="match status" value="1"/>
</dbReference>
<name>A0ABY6JIN7_9ENTR</name>
<dbReference type="NCBIfam" id="TIGR02568">
    <property type="entry name" value="LcrE"/>
    <property type="match status" value="1"/>
</dbReference>
<organism evidence="2 3">
    <name type="scientific">Siccibacter colletis</name>
    <dbReference type="NCBI Taxonomy" id="1505757"/>
    <lineage>
        <taxon>Bacteria</taxon>
        <taxon>Pseudomonadati</taxon>
        <taxon>Pseudomonadota</taxon>
        <taxon>Gammaproteobacteria</taxon>
        <taxon>Enterobacterales</taxon>
        <taxon>Enterobacteriaceae</taxon>
        <taxon>Siccibacter</taxon>
    </lineage>
</organism>
<sequence>MIKMQHALLVPLALKALHKSSEQSAAKNAAHSPDNVRTRAETLNDSLEEIGVMFSEKMERKNKALNRRSLQSNLLRNKNAIGKIDELTHLFELLDNNDQRRTEEQLGQLRDLLSQSPPPDSEALLEKAGGDPARCNVLLRILEQQAHAAGDDSLVQALSGHLHQLQLTHGNIIRAGTNTAAAIAEHTRDPQHKQSLRNLYYDTIVDQQSAVMMLDMLLEQVESRHLLPKLRTLQRALADDIAALAPSISIGALVRIQRGLRDAAQISQSLADSSAFIKRMKSKLPEVAMTGLDLTRRALQISYSGAYQSDYQHLAEDIVGEHTRHLPLFYAGLFPLMHGLPPSLWQEPDSRKNALTLLRSIISDVSKAETQANMRKDV</sequence>
<dbReference type="SUPFAM" id="SSF140591">
    <property type="entry name" value="Type III secretion system domain"/>
    <property type="match status" value="1"/>
</dbReference>
<dbReference type="InterPro" id="IPR010812">
    <property type="entry name" value="HrpJ-like"/>
</dbReference>
<proteinExistence type="predicted"/>
<dbReference type="Pfam" id="PF07201">
    <property type="entry name" value="HrpJ"/>
    <property type="match status" value="1"/>
</dbReference>
<accession>A0ABY6JIN7</accession>
<keyword evidence="3" id="KW-1185">Reference proteome</keyword>
<gene>
    <name evidence="2" type="primary">sctW</name>
    <name evidence="2" type="ORF">KFZ77_09345</name>
</gene>
<evidence type="ECO:0000313" key="3">
    <source>
        <dbReference type="Proteomes" id="UP001156318"/>
    </source>
</evidence>
<dbReference type="InterPro" id="IPR013401">
    <property type="entry name" value="T3SS_LcrE"/>
</dbReference>
<dbReference type="InterPro" id="IPR013351">
    <property type="entry name" value="T3SS_TyeA-rel"/>
</dbReference>
<dbReference type="RefSeq" id="WP_264386104.1">
    <property type="nucleotide sequence ID" value="NZ_CP074352.1"/>
</dbReference>